<dbReference type="InterPro" id="IPR050093">
    <property type="entry name" value="ABC_SmlMolc_Importer"/>
</dbReference>
<dbReference type="GO" id="GO:0005524">
    <property type="term" value="F:ATP binding"/>
    <property type="evidence" value="ECO:0007669"/>
    <property type="project" value="UniProtKB-KW"/>
</dbReference>
<dbReference type="InterPro" id="IPR008995">
    <property type="entry name" value="Mo/tungstate-bd_C_term_dom"/>
</dbReference>
<dbReference type="Gene3D" id="2.40.50.100">
    <property type="match status" value="1"/>
</dbReference>
<dbReference type="SMART" id="SM00382">
    <property type="entry name" value="AAA"/>
    <property type="match status" value="1"/>
</dbReference>
<dbReference type="PROSITE" id="PS50893">
    <property type="entry name" value="ABC_TRANSPORTER_2"/>
    <property type="match status" value="1"/>
</dbReference>
<feature type="domain" description="ABC transporter" evidence="4">
    <location>
        <begin position="22"/>
        <end position="256"/>
    </location>
</feature>
<dbReference type="SUPFAM" id="SSF52540">
    <property type="entry name" value="P-loop containing nucleoside triphosphate hydrolases"/>
    <property type="match status" value="1"/>
</dbReference>
<dbReference type="InterPro" id="IPR027417">
    <property type="entry name" value="P-loop_NTPase"/>
</dbReference>
<dbReference type="EMBL" id="JBEDNQ010000010">
    <property type="protein sequence ID" value="MEQ3553478.1"/>
    <property type="molecule type" value="Genomic_DNA"/>
</dbReference>
<dbReference type="InterPro" id="IPR003439">
    <property type="entry name" value="ABC_transporter-like_ATP-bd"/>
</dbReference>
<proteinExistence type="predicted"/>
<keyword evidence="1" id="KW-0813">Transport</keyword>
<evidence type="ECO:0000313" key="5">
    <source>
        <dbReference type="EMBL" id="MEQ3553478.1"/>
    </source>
</evidence>
<keyword evidence="6" id="KW-1185">Reference proteome</keyword>
<protein>
    <submittedName>
        <fullName evidence="5">ABC transporter ATP-binding protein</fullName>
    </submittedName>
</protein>
<dbReference type="PROSITE" id="PS00211">
    <property type="entry name" value="ABC_TRANSPORTER_1"/>
    <property type="match status" value="1"/>
</dbReference>
<sequence length="382" mass="40836">MTSNTLRTVDPAAPVTAGAVGLELDGLSKFYGDVCAVDGVSLTLRPGELLALLGPSGCGKTTTLRMIAGLERPTAGTIRVGSETLADSTHSVEPEHRGLGMVFQSYALWPHMTAFENVAYGLRRQKVAKPEIAERVAAALATVGMSAYSARSITQLSGGQQQRVAVARALVTRPKLLLFDEPLSNLDAVLRESMRFEIRSLQQDNGITAVYVTHSQEEALTIADVVGVMKDGVLQQIAPPQELYARPRTRFVAGFVGLANFFDATLVGTEGDRVRVRMADGADVSVPGPDPLDRPAGTSVTVALRPEHLDVSGTDDRPSSGQVELRGRITSSMFSGNIVDYFVHIPGHPDPVRVQDFPPQRADPGDEVVVTAPADRCILLTD</sequence>
<dbReference type="Gene3D" id="3.40.50.300">
    <property type="entry name" value="P-loop containing nucleotide triphosphate hydrolases"/>
    <property type="match status" value="1"/>
</dbReference>
<dbReference type="PANTHER" id="PTHR42781">
    <property type="entry name" value="SPERMIDINE/PUTRESCINE IMPORT ATP-BINDING PROTEIN POTA"/>
    <property type="match status" value="1"/>
</dbReference>
<keyword evidence="2" id="KW-0547">Nucleotide-binding</keyword>
<evidence type="ECO:0000259" key="4">
    <source>
        <dbReference type="PROSITE" id="PS50893"/>
    </source>
</evidence>
<accession>A0ABV1KG99</accession>
<dbReference type="RefSeq" id="WP_349300545.1">
    <property type="nucleotide sequence ID" value="NZ_JBEDNQ010000010.1"/>
</dbReference>
<dbReference type="InterPro" id="IPR013611">
    <property type="entry name" value="Transp-assoc_OB_typ2"/>
</dbReference>
<dbReference type="SUPFAM" id="SSF50331">
    <property type="entry name" value="MOP-like"/>
    <property type="match status" value="1"/>
</dbReference>
<dbReference type="InterPro" id="IPR017871">
    <property type="entry name" value="ABC_transporter-like_CS"/>
</dbReference>
<evidence type="ECO:0000256" key="1">
    <source>
        <dbReference type="ARBA" id="ARBA00022448"/>
    </source>
</evidence>
<dbReference type="Pfam" id="PF08402">
    <property type="entry name" value="TOBE_2"/>
    <property type="match status" value="1"/>
</dbReference>
<keyword evidence="3 5" id="KW-0067">ATP-binding</keyword>
<dbReference type="PANTHER" id="PTHR42781:SF4">
    <property type="entry name" value="SPERMIDINE_PUTRESCINE IMPORT ATP-BINDING PROTEIN POTA"/>
    <property type="match status" value="1"/>
</dbReference>
<dbReference type="InterPro" id="IPR003593">
    <property type="entry name" value="AAA+_ATPase"/>
</dbReference>
<evidence type="ECO:0000256" key="3">
    <source>
        <dbReference type="ARBA" id="ARBA00022840"/>
    </source>
</evidence>
<name>A0ABV1KG99_9PSEU</name>
<evidence type="ECO:0000313" key="6">
    <source>
        <dbReference type="Proteomes" id="UP001494902"/>
    </source>
</evidence>
<evidence type="ECO:0000256" key="2">
    <source>
        <dbReference type="ARBA" id="ARBA00022741"/>
    </source>
</evidence>
<dbReference type="Proteomes" id="UP001494902">
    <property type="component" value="Unassembled WGS sequence"/>
</dbReference>
<organism evidence="5 6">
    <name type="scientific">Pseudonocardia nematodicida</name>
    <dbReference type="NCBI Taxonomy" id="1206997"/>
    <lineage>
        <taxon>Bacteria</taxon>
        <taxon>Bacillati</taxon>
        <taxon>Actinomycetota</taxon>
        <taxon>Actinomycetes</taxon>
        <taxon>Pseudonocardiales</taxon>
        <taxon>Pseudonocardiaceae</taxon>
        <taxon>Pseudonocardia</taxon>
    </lineage>
</organism>
<dbReference type="Pfam" id="PF00005">
    <property type="entry name" value="ABC_tran"/>
    <property type="match status" value="1"/>
</dbReference>
<comment type="caution">
    <text evidence="5">The sequence shown here is derived from an EMBL/GenBank/DDBJ whole genome shotgun (WGS) entry which is preliminary data.</text>
</comment>
<gene>
    <name evidence="5" type="ORF">WIS52_23655</name>
</gene>
<reference evidence="5 6" key="1">
    <citation type="submission" date="2024-03" db="EMBL/GenBank/DDBJ databases">
        <title>Draft genome sequence of Pseudonocardia nematodicida JCM 31783.</title>
        <authorList>
            <person name="Butdee W."/>
            <person name="Duangmal K."/>
        </authorList>
    </citation>
    <scope>NUCLEOTIDE SEQUENCE [LARGE SCALE GENOMIC DNA]</scope>
    <source>
        <strain evidence="5 6">JCM 31783</strain>
    </source>
</reference>